<keyword evidence="2" id="KW-1185">Reference proteome</keyword>
<dbReference type="Proteomes" id="UP000760480">
    <property type="component" value="Unassembled WGS sequence"/>
</dbReference>
<accession>A0ABX1TR66</accession>
<gene>
    <name evidence="1" type="ORF">E4P82_19375</name>
</gene>
<sequence length="68" mass="7394">MPLPKYVVRLTVAERTQLEGLIRTGQRAASTLLHARILLKTDAGTEGPGWDDERIAGSAGVWRIHGVS</sequence>
<evidence type="ECO:0000313" key="2">
    <source>
        <dbReference type="Proteomes" id="UP000760480"/>
    </source>
</evidence>
<feature type="non-terminal residue" evidence="1">
    <location>
        <position position="68"/>
    </location>
</feature>
<evidence type="ECO:0000313" key="1">
    <source>
        <dbReference type="EMBL" id="NMQ21167.1"/>
    </source>
</evidence>
<organism evidence="1 2">
    <name type="scientific">Candidatus Competibacter phosphatis</name>
    <dbReference type="NCBI Taxonomy" id="221280"/>
    <lineage>
        <taxon>Bacteria</taxon>
        <taxon>Pseudomonadati</taxon>
        <taxon>Pseudomonadota</taxon>
        <taxon>Gammaproteobacteria</taxon>
        <taxon>Candidatus Competibacteraceae</taxon>
        <taxon>Candidatus Competibacter</taxon>
    </lineage>
</organism>
<reference evidence="1 2" key="1">
    <citation type="submission" date="2019-03" db="EMBL/GenBank/DDBJ databases">
        <title>Metabolic reconstructions from genomes of highly enriched 'Candidatus Accumulibacter' and 'Candidatus Competibacter' bioreactor populations.</title>
        <authorList>
            <person name="Annavajhala M.K."/>
            <person name="Welles L."/>
            <person name="Abbas B."/>
            <person name="Sorokin D."/>
            <person name="Park H."/>
            <person name="Van Loosdrecht M."/>
            <person name="Chandran K."/>
        </authorList>
    </citation>
    <scope>NUCLEOTIDE SEQUENCE [LARGE SCALE GENOMIC DNA]</scope>
    <source>
        <strain evidence="1 2">SBR_G</strain>
    </source>
</reference>
<name>A0ABX1TR66_9GAMM</name>
<evidence type="ECO:0008006" key="3">
    <source>
        <dbReference type="Google" id="ProtNLM"/>
    </source>
</evidence>
<dbReference type="EMBL" id="SPMZ01000078">
    <property type="protein sequence ID" value="NMQ21167.1"/>
    <property type="molecule type" value="Genomic_DNA"/>
</dbReference>
<comment type="caution">
    <text evidence="1">The sequence shown here is derived from an EMBL/GenBank/DDBJ whole genome shotgun (WGS) entry which is preliminary data.</text>
</comment>
<proteinExistence type="predicted"/>
<protein>
    <recommendedName>
        <fullName evidence="3">Transposase</fullName>
    </recommendedName>
</protein>